<dbReference type="Pfam" id="PF20886">
    <property type="entry name" value="PWP3A-B_C"/>
    <property type="match status" value="1"/>
</dbReference>
<feature type="compositionally biased region" description="Basic and acidic residues" evidence="1">
    <location>
        <begin position="99"/>
        <end position="119"/>
    </location>
</feature>
<feature type="domain" description="PWWP" evidence="2">
    <location>
        <begin position="363"/>
        <end position="502"/>
    </location>
</feature>
<proteinExistence type="predicted"/>
<dbReference type="AlphaFoldDB" id="A0A1V9Y1L3"/>
<dbReference type="SUPFAM" id="SSF63748">
    <property type="entry name" value="Tudor/PWWP/MBT"/>
    <property type="match status" value="1"/>
</dbReference>
<evidence type="ECO:0000313" key="3">
    <source>
        <dbReference type="EMBL" id="OQR79634.1"/>
    </source>
</evidence>
<dbReference type="CDD" id="cd06080">
    <property type="entry name" value="PWWP_MUM1-like"/>
    <property type="match status" value="1"/>
</dbReference>
<protein>
    <recommendedName>
        <fullName evidence="2">PWWP domain-containing protein</fullName>
    </recommendedName>
</protein>
<organism evidence="3 4">
    <name type="scientific">Tropilaelaps mercedesae</name>
    <dbReference type="NCBI Taxonomy" id="418985"/>
    <lineage>
        <taxon>Eukaryota</taxon>
        <taxon>Metazoa</taxon>
        <taxon>Ecdysozoa</taxon>
        <taxon>Arthropoda</taxon>
        <taxon>Chelicerata</taxon>
        <taxon>Arachnida</taxon>
        <taxon>Acari</taxon>
        <taxon>Parasitiformes</taxon>
        <taxon>Mesostigmata</taxon>
        <taxon>Gamasina</taxon>
        <taxon>Dermanyssoidea</taxon>
        <taxon>Laelapidae</taxon>
        <taxon>Tropilaelaps</taxon>
    </lineage>
</organism>
<accession>A0A1V9Y1L3</accession>
<evidence type="ECO:0000256" key="1">
    <source>
        <dbReference type="SAM" id="MobiDB-lite"/>
    </source>
</evidence>
<keyword evidence="4" id="KW-1185">Reference proteome</keyword>
<feature type="compositionally biased region" description="Acidic residues" evidence="1">
    <location>
        <begin position="572"/>
        <end position="586"/>
    </location>
</feature>
<dbReference type="InParanoid" id="A0A1V9Y1L3"/>
<feature type="region of interest" description="Disordered" evidence="1">
    <location>
        <begin position="65"/>
        <end position="165"/>
    </location>
</feature>
<name>A0A1V9Y1L3_9ACAR</name>
<gene>
    <name evidence="3" type="ORF">BIW11_05594</name>
</gene>
<feature type="region of interest" description="Disordered" evidence="1">
    <location>
        <begin position="552"/>
        <end position="595"/>
    </location>
</feature>
<sequence>MTRPQDTFGVDMAQKRKRGMQDDYTCCKCQYWTSRINNYIRHLRDLCPFNKDFFAWDEGMLKEVTRSQKATTTASTGAGSSRKADSKIMASTTTVGHVSDGDLSDRHTHPHSKEQKEIVRSGAGEKAAIEPRDGHSIAAPNPRGKSRKGASEDRSTPSDEVGDVTEREVSARLGFRKHDIVWADLGKGVHWPALVLNIRNRGLQGKARANTMQVKVYLVHDGETRSLPLTKVDGFDSPRRQSYLEIGRGGRGALAVDHARAAQKANKFLRERVLGTNIDPIRFFCLGETKPIDNHEDSSTSPDEDEGVTEEGAGDTAGRPPQWSLPQVEPLPIVIGDQHRNTNGSNTGGGNDVVQALHIVKKAKRRRKLNNMALVDFIVNGKVEPHLVGIYRGTVPSERHASFMSSDEARRTALKKSTSWGPVDDVGQQEAVFEYCEDLFQRSVGDSEGSSGAENSAEQLDKHTYAFEVFCPEAITKAISRLAFVDMDTAAQIFLRGHEQSRQFIDIQELAIKEQELERVAQKGKEETIEREKQNSKDKAVRIATIPAIFSTAPLDGDTAGDQQNVAHDDEQYPEIIEEDEDDNGGETDRKQQINSVDLVREELARRGVDQKLLEVLDQGE</sequence>
<dbReference type="Proteomes" id="UP000192247">
    <property type="component" value="Unassembled WGS sequence"/>
</dbReference>
<comment type="caution">
    <text evidence="3">The sequence shown here is derived from an EMBL/GenBank/DDBJ whole genome shotgun (WGS) entry which is preliminary data.</text>
</comment>
<feature type="region of interest" description="Disordered" evidence="1">
    <location>
        <begin position="292"/>
        <end position="327"/>
    </location>
</feature>
<reference evidence="3 4" key="1">
    <citation type="journal article" date="2017" name="Gigascience">
        <title>Draft genome of the honey bee ectoparasitic mite, Tropilaelaps mercedesae, is shaped by the parasitic life history.</title>
        <authorList>
            <person name="Dong X."/>
            <person name="Armstrong S.D."/>
            <person name="Xia D."/>
            <person name="Makepeace B.L."/>
            <person name="Darby A.C."/>
            <person name="Kadowaki T."/>
        </authorList>
    </citation>
    <scope>NUCLEOTIDE SEQUENCE [LARGE SCALE GENOMIC DNA]</scope>
    <source>
        <strain evidence="3">Wuxi-XJTLU</strain>
    </source>
</reference>
<dbReference type="InterPro" id="IPR035504">
    <property type="entry name" value="MUM1-like_PWWP"/>
</dbReference>
<dbReference type="InterPro" id="IPR048795">
    <property type="entry name" value="PWP3A_3B_4_C"/>
</dbReference>
<feature type="compositionally biased region" description="Low complexity" evidence="1">
    <location>
        <begin position="70"/>
        <end position="81"/>
    </location>
</feature>
<dbReference type="OrthoDB" id="10013064at2759"/>
<feature type="compositionally biased region" description="Acidic residues" evidence="1">
    <location>
        <begin position="302"/>
        <end position="313"/>
    </location>
</feature>
<dbReference type="EMBL" id="MNPL01000865">
    <property type="protein sequence ID" value="OQR79634.1"/>
    <property type="molecule type" value="Genomic_DNA"/>
</dbReference>
<evidence type="ECO:0000259" key="2">
    <source>
        <dbReference type="Pfam" id="PF20886"/>
    </source>
</evidence>
<evidence type="ECO:0000313" key="4">
    <source>
        <dbReference type="Proteomes" id="UP000192247"/>
    </source>
</evidence>
<dbReference type="STRING" id="418985.A0A1V9Y1L3"/>